<protein>
    <recommendedName>
        <fullName evidence="1">HD/PDEase domain-containing protein</fullName>
    </recommendedName>
</protein>
<comment type="caution">
    <text evidence="2">The sequence shown here is derived from an EMBL/GenBank/DDBJ whole genome shotgun (WGS) entry which is preliminary data.</text>
</comment>
<dbReference type="InterPro" id="IPR003607">
    <property type="entry name" value="HD/PDEase_dom"/>
</dbReference>
<dbReference type="SUPFAM" id="SSF109604">
    <property type="entry name" value="HD-domain/PDEase-like"/>
    <property type="match status" value="1"/>
</dbReference>
<gene>
    <name evidence="2" type="primary">ypgQ_0</name>
    <name evidence="2" type="ORF">LARI1_G000582</name>
</gene>
<dbReference type="EMBL" id="QGMF01000031">
    <property type="protein sequence ID" value="TVY20989.1"/>
    <property type="molecule type" value="Genomic_DNA"/>
</dbReference>
<evidence type="ECO:0000313" key="2">
    <source>
        <dbReference type="EMBL" id="TVY20989.1"/>
    </source>
</evidence>
<dbReference type="CDD" id="cd00077">
    <property type="entry name" value="HDc"/>
    <property type="match status" value="1"/>
</dbReference>
<proteinExistence type="predicted"/>
<organism evidence="2 3">
    <name type="scientific">Lachnellula arida</name>
    <dbReference type="NCBI Taxonomy" id="1316785"/>
    <lineage>
        <taxon>Eukaryota</taxon>
        <taxon>Fungi</taxon>
        <taxon>Dikarya</taxon>
        <taxon>Ascomycota</taxon>
        <taxon>Pezizomycotina</taxon>
        <taxon>Leotiomycetes</taxon>
        <taxon>Helotiales</taxon>
        <taxon>Lachnaceae</taxon>
        <taxon>Lachnellula</taxon>
    </lineage>
</organism>
<dbReference type="Gene3D" id="1.10.472.50">
    <property type="entry name" value="HD-domain/PDEase-like"/>
    <property type="match status" value="1"/>
</dbReference>
<dbReference type="Pfam" id="PF01966">
    <property type="entry name" value="HD"/>
    <property type="match status" value="1"/>
</dbReference>
<name>A0A8T9BRM7_9HELO</name>
<dbReference type="SMART" id="SM00471">
    <property type="entry name" value="HDc"/>
    <property type="match status" value="1"/>
</dbReference>
<sequence>MAEHQDLINKVAVYLEEYMKRYDGSHDFQHLERVLGLAHTIYEQLKTSSSSSPPTTSSTTQQPALDPTVITLSALLHDVGDRKYLKEGDDPKTMVRDLLLSFGAEKPLADKIQAICGGVSFSSEIKDLEHVKRLIEEYPELAVVQDADRLDAMGAVGVGRVFTYGGAQLRRGMESSIAEFEPKLFMRGAMMKTEPGKRMAEQRVEILKTFRKWWDDEVEVTGVGASVLSSAAKPEKEHT</sequence>
<dbReference type="InterPro" id="IPR006674">
    <property type="entry name" value="HD_domain"/>
</dbReference>
<dbReference type="OrthoDB" id="16547at2759"/>
<evidence type="ECO:0000259" key="1">
    <source>
        <dbReference type="SMART" id="SM00471"/>
    </source>
</evidence>
<feature type="domain" description="HD/PDEase" evidence="1">
    <location>
        <begin position="23"/>
        <end position="162"/>
    </location>
</feature>
<dbReference type="Proteomes" id="UP000469559">
    <property type="component" value="Unassembled WGS sequence"/>
</dbReference>
<dbReference type="PANTHER" id="PTHR33594">
    <property type="entry name" value="SUPERFAMILY HYDROLASE, PUTATIVE (AFU_ORTHOLOGUE AFUA_1G03035)-RELATED"/>
    <property type="match status" value="1"/>
</dbReference>
<keyword evidence="3" id="KW-1185">Reference proteome</keyword>
<dbReference type="AlphaFoldDB" id="A0A8T9BRM7"/>
<dbReference type="PANTHER" id="PTHR33594:SF1">
    <property type="entry name" value="HD_PDEASE DOMAIN-CONTAINING PROTEIN"/>
    <property type="match status" value="1"/>
</dbReference>
<reference evidence="2 3" key="1">
    <citation type="submission" date="2018-05" db="EMBL/GenBank/DDBJ databases">
        <title>Whole genome sequencing for identification of molecular markers to develop diagnostic detection tools for the regulated plant pathogen Lachnellula willkommii.</title>
        <authorList>
            <person name="Giroux E."/>
            <person name="Bilodeau G."/>
        </authorList>
    </citation>
    <scope>NUCLEOTIDE SEQUENCE [LARGE SCALE GENOMIC DNA]</scope>
    <source>
        <strain evidence="2 3">CBS 203.66</strain>
    </source>
</reference>
<dbReference type="Gene3D" id="1.20.58.1910">
    <property type="match status" value="1"/>
</dbReference>
<accession>A0A8T9BRM7</accession>
<evidence type="ECO:0000313" key="3">
    <source>
        <dbReference type="Proteomes" id="UP000469559"/>
    </source>
</evidence>